<dbReference type="STRING" id="1548.CSCA_5161"/>
<proteinExistence type="predicted"/>
<dbReference type="CDD" id="cd04333">
    <property type="entry name" value="ProX_deacylase"/>
    <property type="match status" value="1"/>
</dbReference>
<keyword evidence="2" id="KW-0436">Ligase</keyword>
<dbReference type="Proteomes" id="UP000033115">
    <property type="component" value="Chromosome"/>
</dbReference>
<dbReference type="InterPro" id="IPR036754">
    <property type="entry name" value="YbaK/aa-tRNA-synt-asso_dom_sf"/>
</dbReference>
<dbReference type="GO" id="GO:0002161">
    <property type="term" value="F:aminoacyl-tRNA deacylase activity"/>
    <property type="evidence" value="ECO:0007669"/>
    <property type="project" value="InterPro"/>
</dbReference>
<dbReference type="InterPro" id="IPR007214">
    <property type="entry name" value="YbaK/aa-tRNA-synth-assoc-dom"/>
</dbReference>
<dbReference type="RefSeq" id="WP_026366476.1">
    <property type="nucleotide sequence ID" value="NZ_CP009933.1"/>
</dbReference>
<feature type="domain" description="YbaK/aminoacyl-tRNA synthetase-associated" evidence="1">
    <location>
        <begin position="24"/>
        <end position="141"/>
    </location>
</feature>
<evidence type="ECO:0000259" key="1">
    <source>
        <dbReference type="Pfam" id="PF04073"/>
    </source>
</evidence>
<gene>
    <name evidence="2" type="ORF">CSCA_5161</name>
</gene>
<dbReference type="Gene3D" id="3.90.960.10">
    <property type="entry name" value="YbaK/aminoacyl-tRNA synthetase-associated domain"/>
    <property type="match status" value="1"/>
</dbReference>
<dbReference type="PANTHER" id="PTHR30411">
    <property type="entry name" value="CYTOPLASMIC PROTEIN"/>
    <property type="match status" value="1"/>
</dbReference>
<protein>
    <submittedName>
        <fullName evidence="2">YbaK/prolyl-tRNA synthetase</fullName>
    </submittedName>
</protein>
<dbReference type="PANTHER" id="PTHR30411:SF1">
    <property type="entry name" value="CYTOPLASMIC PROTEIN"/>
    <property type="match status" value="1"/>
</dbReference>
<evidence type="ECO:0000313" key="3">
    <source>
        <dbReference type="Proteomes" id="UP000033115"/>
    </source>
</evidence>
<name>A0A0E3GSL6_CLOSL</name>
<dbReference type="GO" id="GO:0004812">
    <property type="term" value="F:aminoacyl-tRNA ligase activity"/>
    <property type="evidence" value="ECO:0007669"/>
    <property type="project" value="UniProtKB-KW"/>
</dbReference>
<evidence type="ECO:0000313" key="2">
    <source>
        <dbReference type="EMBL" id="AKA72286.1"/>
    </source>
</evidence>
<accession>A0A0E3GSL6</accession>
<keyword evidence="3" id="KW-1185">Reference proteome</keyword>
<sequence>MSVESVKKQFHDENLKLKVFELDESTATVELAAQAIGVEPERIAKTMAFKLKDRDILIVSKGDAKIDNRKFKDCFSTKAKMLNPDEVLEVTGHPVGGVCPFGLKNHMDTYLDVSLKKFDFVYPAAGSPHAAVKVAVNELENITKGTWADLCK</sequence>
<dbReference type="KEGG" id="csq:CSCA_5161"/>
<dbReference type="AlphaFoldDB" id="A0A0E3GSL6"/>
<organism evidence="2 3">
    <name type="scientific">Clostridium scatologenes</name>
    <dbReference type="NCBI Taxonomy" id="1548"/>
    <lineage>
        <taxon>Bacteria</taxon>
        <taxon>Bacillati</taxon>
        <taxon>Bacillota</taxon>
        <taxon>Clostridia</taxon>
        <taxon>Eubacteriales</taxon>
        <taxon>Clostridiaceae</taxon>
        <taxon>Clostridium</taxon>
    </lineage>
</organism>
<dbReference type="SUPFAM" id="SSF55826">
    <property type="entry name" value="YbaK/ProRS associated domain"/>
    <property type="match status" value="1"/>
</dbReference>
<dbReference type="Pfam" id="PF04073">
    <property type="entry name" value="tRNA_edit"/>
    <property type="match status" value="1"/>
</dbReference>
<reference evidence="2 3" key="1">
    <citation type="journal article" date="2015" name="J. Biotechnol.">
        <title>Complete genome sequence of a malodorant-producing acetogen, Clostridium scatologenes ATCC 25775(T).</title>
        <authorList>
            <person name="Zhu Z."/>
            <person name="Guo T."/>
            <person name="Zheng H."/>
            <person name="Song T."/>
            <person name="Ouyang P."/>
            <person name="Xie J."/>
        </authorList>
    </citation>
    <scope>NUCLEOTIDE SEQUENCE [LARGE SCALE GENOMIC DNA]</scope>
    <source>
        <strain evidence="2 3">ATCC 25775</strain>
    </source>
</reference>
<dbReference type="HOGENOM" id="CLU_094875_0_3_9"/>
<dbReference type="EMBL" id="CP009933">
    <property type="protein sequence ID" value="AKA72286.1"/>
    <property type="molecule type" value="Genomic_DNA"/>
</dbReference>
<keyword evidence="2" id="KW-0030">Aminoacyl-tRNA synthetase</keyword>